<evidence type="ECO:0000313" key="2">
    <source>
        <dbReference type="EMBL" id="ADL53259.1"/>
    </source>
</evidence>
<sequence length="231" mass="26824">MNELMIFEEKQVEVFEWNGQALFNTKHVAECLDIKNVNDSIRNFNEKQVIKLTNSDIGIADFRKLNNAGENFLTESGVYKLIFKSRKEEAERFQDWVTDVVLPSIRKTGSYNNQLASSNDIAILLESKLDAIVNDRMSKLEEKCKEYFKPVTKQKTDIVSYIKKRLGITKVNEEYELVKERVLIKLNADKWEDVPVEVLRDSLGIIDESIAVIKAERKENQVSIYDLNRRV</sequence>
<evidence type="ECO:0000313" key="3">
    <source>
        <dbReference type="Proteomes" id="UP000002730"/>
    </source>
</evidence>
<reference evidence="2 3" key="1">
    <citation type="submission" date="2010-08" db="EMBL/GenBank/DDBJ databases">
        <title>Complete sequence of Clostridium cellulovorans 743B.</title>
        <authorList>
            <consortium name="US DOE Joint Genome Institute"/>
            <person name="Lucas S."/>
            <person name="Copeland A."/>
            <person name="Lapidus A."/>
            <person name="Cheng J.-F."/>
            <person name="Bruce D."/>
            <person name="Goodwin L."/>
            <person name="Pitluck S."/>
            <person name="Chertkov O."/>
            <person name="Detter J.C."/>
            <person name="Han C."/>
            <person name="Tapia R."/>
            <person name="Land M."/>
            <person name="Hauser L."/>
            <person name="Chang Y.-J."/>
            <person name="Jeffries C."/>
            <person name="Kyrpides N."/>
            <person name="Ivanova N."/>
            <person name="Mikhailova N."/>
            <person name="Hemme C.L."/>
            <person name="Woyke T."/>
        </authorList>
    </citation>
    <scope>NUCLEOTIDE SEQUENCE [LARGE SCALE GENOMIC DNA]</scope>
    <source>
        <strain evidence="3">ATCC 35296 / DSM 3052 / OCM 3 / 743B</strain>
    </source>
</reference>
<name>D9SWH7_CLOC7</name>
<dbReference type="EMBL" id="CP002160">
    <property type="protein sequence ID" value="ADL53259.1"/>
    <property type="molecule type" value="Genomic_DNA"/>
</dbReference>
<feature type="domain" description="Bro-N" evidence="1">
    <location>
        <begin position="1"/>
        <end position="109"/>
    </location>
</feature>
<protein>
    <submittedName>
        <fullName evidence="2">Prophage antirepressor</fullName>
    </submittedName>
</protein>
<gene>
    <name evidence="2" type="ordered locus">Clocel_3584</name>
</gene>
<dbReference type="AlphaFoldDB" id="D9SWH7"/>
<accession>D9SWH7</accession>
<organism evidence="2 3">
    <name type="scientific">Clostridium cellulovorans (strain ATCC 35296 / DSM 3052 / OCM 3 / 743B)</name>
    <dbReference type="NCBI Taxonomy" id="573061"/>
    <lineage>
        <taxon>Bacteria</taxon>
        <taxon>Bacillati</taxon>
        <taxon>Bacillota</taxon>
        <taxon>Clostridia</taxon>
        <taxon>Eubacteriales</taxon>
        <taxon>Clostridiaceae</taxon>
        <taxon>Clostridium</taxon>
    </lineage>
</organism>
<keyword evidence="3" id="KW-1185">Reference proteome</keyword>
<dbReference type="STRING" id="573061.Clocel_3584"/>
<dbReference type="HOGENOM" id="CLU_046670_8_3_9"/>
<dbReference type="PROSITE" id="PS51750">
    <property type="entry name" value="BRO_N"/>
    <property type="match status" value="1"/>
</dbReference>
<evidence type="ECO:0000259" key="1">
    <source>
        <dbReference type="PROSITE" id="PS51750"/>
    </source>
</evidence>
<dbReference type="eggNOG" id="COG3561">
    <property type="taxonomic scope" value="Bacteria"/>
</dbReference>
<dbReference type="KEGG" id="ccb:Clocel_3584"/>
<dbReference type="RefSeq" id="WP_013291919.1">
    <property type="nucleotide sequence ID" value="NC_014393.1"/>
</dbReference>
<dbReference type="Proteomes" id="UP000002730">
    <property type="component" value="Chromosome"/>
</dbReference>
<dbReference type="PANTHER" id="PTHR36180">
    <property type="entry name" value="DNA-BINDING PROTEIN-RELATED-RELATED"/>
    <property type="match status" value="1"/>
</dbReference>
<dbReference type="PANTHER" id="PTHR36180:SF2">
    <property type="entry name" value="BRO FAMILY PROTEIN"/>
    <property type="match status" value="1"/>
</dbReference>
<dbReference type="Pfam" id="PF02498">
    <property type="entry name" value="Bro-N"/>
    <property type="match status" value="1"/>
</dbReference>
<dbReference type="SMART" id="SM01040">
    <property type="entry name" value="Bro-N"/>
    <property type="match status" value="1"/>
</dbReference>
<dbReference type="eggNOG" id="COG3617">
    <property type="taxonomic scope" value="Bacteria"/>
</dbReference>
<proteinExistence type="predicted"/>
<dbReference type="InterPro" id="IPR003497">
    <property type="entry name" value="BRO_N_domain"/>
</dbReference>